<dbReference type="AlphaFoldDB" id="A0A5N3W0A2"/>
<organism evidence="2 3">
    <name type="scientific">Muntiacus reevesi</name>
    <name type="common">Reeves' muntjac</name>
    <name type="synonym">Cervus reevesi</name>
    <dbReference type="NCBI Taxonomy" id="9886"/>
    <lineage>
        <taxon>Eukaryota</taxon>
        <taxon>Metazoa</taxon>
        <taxon>Chordata</taxon>
        <taxon>Craniata</taxon>
        <taxon>Vertebrata</taxon>
        <taxon>Euteleostomi</taxon>
        <taxon>Mammalia</taxon>
        <taxon>Eutheria</taxon>
        <taxon>Laurasiatheria</taxon>
        <taxon>Artiodactyla</taxon>
        <taxon>Ruminantia</taxon>
        <taxon>Pecora</taxon>
        <taxon>Cervidae</taxon>
        <taxon>Muntiacinae</taxon>
        <taxon>Muntiacus</taxon>
    </lineage>
</organism>
<evidence type="ECO:0000313" key="2">
    <source>
        <dbReference type="EMBL" id="KAB0355087.1"/>
    </source>
</evidence>
<name>A0A5N3W0A2_MUNRE</name>
<evidence type="ECO:0000256" key="1">
    <source>
        <dbReference type="SAM" id="MobiDB-lite"/>
    </source>
</evidence>
<reference evidence="2 3" key="1">
    <citation type="submission" date="2019-06" db="EMBL/GenBank/DDBJ databases">
        <title>Discovery of a novel chromosome fission-fusion reversal in muntjac.</title>
        <authorList>
            <person name="Mudd A.B."/>
            <person name="Bredeson J.V."/>
            <person name="Baum R."/>
            <person name="Hockemeyer D."/>
            <person name="Rokhsar D.S."/>
        </authorList>
    </citation>
    <scope>NUCLEOTIDE SEQUENCE [LARGE SCALE GENOMIC DNA]</scope>
    <source>
        <strain evidence="2">UCam_UCB_Mr</strain>
        <tissue evidence="2">Fibroblast cell line</tissue>
    </source>
</reference>
<dbReference type="EMBL" id="VCEB01000022">
    <property type="protein sequence ID" value="KAB0355087.1"/>
    <property type="molecule type" value="Genomic_DNA"/>
</dbReference>
<feature type="region of interest" description="Disordered" evidence="1">
    <location>
        <begin position="28"/>
        <end position="59"/>
    </location>
</feature>
<evidence type="ECO:0000313" key="3">
    <source>
        <dbReference type="Proteomes" id="UP000326062"/>
    </source>
</evidence>
<dbReference type="Proteomes" id="UP000326062">
    <property type="component" value="Chromosome 22"/>
</dbReference>
<comment type="caution">
    <text evidence="2">The sequence shown here is derived from an EMBL/GenBank/DDBJ whole genome shotgun (WGS) entry which is preliminary data.</text>
</comment>
<sequence length="144" mass="15753">MFVLVTEGIRGRGLKRCLGCKYLERGSSLRRPPQSREQAPPASCGHTPAGRAWLRPRGPPPVLRPGQWRSYEWHDLPKLGSRQPHWAWTAGKTLLEGEAGRGCCTPANLPLSLELPNHSAANWLRDVAGCRFPGGLCGTLLPGD</sequence>
<gene>
    <name evidence="2" type="ORF">FD755_022546</name>
</gene>
<keyword evidence="3" id="KW-1185">Reference proteome</keyword>
<proteinExistence type="predicted"/>
<accession>A0A5N3W0A2</accession>
<protein>
    <submittedName>
        <fullName evidence="2">Uncharacterized protein</fullName>
    </submittedName>
</protein>